<dbReference type="EMBL" id="JAYRBN010000051">
    <property type="protein sequence ID" value="KAL2744155.1"/>
    <property type="molecule type" value="Genomic_DNA"/>
</dbReference>
<accession>A0ABD2CGF5</accession>
<proteinExistence type="predicted"/>
<name>A0ABD2CGF5_VESMC</name>
<comment type="caution">
    <text evidence="2">The sequence shown here is derived from an EMBL/GenBank/DDBJ whole genome shotgun (WGS) entry which is preliminary data.</text>
</comment>
<feature type="region of interest" description="Disordered" evidence="1">
    <location>
        <begin position="130"/>
        <end position="150"/>
    </location>
</feature>
<sequence>MESRSFFPIRPEINKSLNTFYMRLELELLDEEDCLSFSLRVLWLDDEILTISVDGKSYDDYNLQLTFASIQLTTPSPISLFTRFHVDNKNFRSTLLKLTGGVGYQNTIFMHLTFIAKYKVFRIKLFAKQDKEKKEKKRKERQEKKSNKIN</sequence>
<gene>
    <name evidence="2" type="ORF">V1477_007645</name>
</gene>
<protein>
    <submittedName>
        <fullName evidence="2">Uncharacterized protein</fullName>
    </submittedName>
</protein>
<dbReference type="Proteomes" id="UP001607303">
    <property type="component" value="Unassembled WGS sequence"/>
</dbReference>
<keyword evidence="3" id="KW-1185">Reference proteome</keyword>
<evidence type="ECO:0000313" key="3">
    <source>
        <dbReference type="Proteomes" id="UP001607303"/>
    </source>
</evidence>
<dbReference type="AlphaFoldDB" id="A0ABD2CGF5"/>
<evidence type="ECO:0000313" key="2">
    <source>
        <dbReference type="EMBL" id="KAL2744155.1"/>
    </source>
</evidence>
<reference evidence="2 3" key="1">
    <citation type="journal article" date="2024" name="Ann. Entomol. Soc. Am.">
        <title>Genomic analyses of the southern and eastern yellowjacket wasps (Hymenoptera: Vespidae) reveal evolutionary signatures of social life.</title>
        <authorList>
            <person name="Catto M.A."/>
            <person name="Caine P.B."/>
            <person name="Orr S.E."/>
            <person name="Hunt B.G."/>
            <person name="Goodisman M.A.D."/>
        </authorList>
    </citation>
    <scope>NUCLEOTIDE SEQUENCE [LARGE SCALE GENOMIC DNA]</scope>
    <source>
        <strain evidence="2">232</strain>
        <tissue evidence="2">Head and thorax</tissue>
    </source>
</reference>
<evidence type="ECO:0000256" key="1">
    <source>
        <dbReference type="SAM" id="MobiDB-lite"/>
    </source>
</evidence>
<feature type="compositionally biased region" description="Basic and acidic residues" evidence="1">
    <location>
        <begin position="140"/>
        <end position="150"/>
    </location>
</feature>
<organism evidence="2 3">
    <name type="scientific">Vespula maculifrons</name>
    <name type="common">Eastern yellow jacket</name>
    <name type="synonym">Wasp</name>
    <dbReference type="NCBI Taxonomy" id="7453"/>
    <lineage>
        <taxon>Eukaryota</taxon>
        <taxon>Metazoa</taxon>
        <taxon>Ecdysozoa</taxon>
        <taxon>Arthropoda</taxon>
        <taxon>Hexapoda</taxon>
        <taxon>Insecta</taxon>
        <taxon>Pterygota</taxon>
        <taxon>Neoptera</taxon>
        <taxon>Endopterygota</taxon>
        <taxon>Hymenoptera</taxon>
        <taxon>Apocrita</taxon>
        <taxon>Aculeata</taxon>
        <taxon>Vespoidea</taxon>
        <taxon>Vespidae</taxon>
        <taxon>Vespinae</taxon>
        <taxon>Vespula</taxon>
    </lineage>
</organism>